<dbReference type="AlphaFoldDB" id="A0A109JMY5"/>
<evidence type="ECO:0000313" key="1">
    <source>
        <dbReference type="EMBL" id="KWV51986.1"/>
    </source>
</evidence>
<keyword evidence="2" id="KW-1185">Reference proteome</keyword>
<comment type="caution">
    <text evidence="1">The sequence shown here is derived from an EMBL/GenBank/DDBJ whole genome shotgun (WGS) entry which is preliminary data.</text>
</comment>
<reference evidence="1 2" key="1">
    <citation type="submission" date="2015-11" db="EMBL/GenBank/DDBJ databases">
        <title>Draft Genome Sequence of the Strain BR 10423 (Rhizobium sp.) isolated from nodules of Mimosa pudica.</title>
        <authorList>
            <person name="Barauna A.C."/>
            <person name="Zilli J.E."/>
            <person name="Simoes-Araujo J.L."/>
            <person name="Reis V.M."/>
            <person name="James E.K."/>
            <person name="Reis F.B.Jr."/>
            <person name="Rouws L.F."/>
            <person name="Passos S.R."/>
            <person name="Gois S.R."/>
        </authorList>
    </citation>
    <scope>NUCLEOTIDE SEQUENCE [LARGE SCALE GENOMIC DNA]</scope>
    <source>
        <strain evidence="1 2">BR10423</strain>
    </source>
</reference>
<organism evidence="1 2">
    <name type="scientific">Rhizobium altiplani</name>
    <dbReference type="NCBI Taxonomy" id="1864509"/>
    <lineage>
        <taxon>Bacteria</taxon>
        <taxon>Pseudomonadati</taxon>
        <taxon>Pseudomonadota</taxon>
        <taxon>Alphaproteobacteria</taxon>
        <taxon>Hyphomicrobiales</taxon>
        <taxon>Rhizobiaceae</taxon>
        <taxon>Rhizobium/Agrobacterium group</taxon>
        <taxon>Rhizobium</taxon>
    </lineage>
</organism>
<gene>
    <name evidence="1" type="ORF">AS026_05290</name>
</gene>
<dbReference type="EMBL" id="LNCD01000075">
    <property type="protein sequence ID" value="KWV51986.1"/>
    <property type="molecule type" value="Genomic_DNA"/>
</dbReference>
<name>A0A109JMY5_9HYPH</name>
<dbReference type="Proteomes" id="UP000068164">
    <property type="component" value="Unassembled WGS sequence"/>
</dbReference>
<sequence length="93" mass="10104">MSGSTVAKILKHGIEKRADNAGRIPACIVVTRDGFRCDEATVQLDLRTSSLHQDGSTLEEPTKEGTAPLVVPIYTSDLFEGRDVGAGWQHVPW</sequence>
<proteinExistence type="predicted"/>
<evidence type="ECO:0000313" key="2">
    <source>
        <dbReference type="Proteomes" id="UP000068164"/>
    </source>
</evidence>
<protein>
    <submittedName>
        <fullName evidence="1">Uncharacterized protein</fullName>
    </submittedName>
</protein>
<accession>A0A109JMY5</accession>